<feature type="domain" description="Histidine kinase" evidence="5">
    <location>
        <begin position="1"/>
        <end position="106"/>
    </location>
</feature>
<dbReference type="GO" id="GO:0004673">
    <property type="term" value="F:protein histidine kinase activity"/>
    <property type="evidence" value="ECO:0007669"/>
    <property type="project" value="UniProtKB-EC"/>
</dbReference>
<dbReference type="SMART" id="SM00387">
    <property type="entry name" value="HATPase_c"/>
    <property type="match status" value="1"/>
</dbReference>
<dbReference type="Pfam" id="PF02518">
    <property type="entry name" value="HATPase_c"/>
    <property type="match status" value="1"/>
</dbReference>
<dbReference type="AlphaFoldDB" id="A0A3Q9HQQ8"/>
<sequence length="182" mass="20498">MRELSLHILDIAQNSIRAGATEIQIRIDISTMKDELIIEIEDNGCGMSKEMAEKALDPFMTTRTTRRVGLGLPLFKAAAERCDGELELQSEEGKGTLVRARFKLSHIDRAPLGDIAGTIVTLIQGNPEIDFIYRHRYDDQEYCLSTRMLRRELEGIPLNHPEVLEFIAKDISLGLNGMPMEV</sequence>
<keyword evidence="3 6" id="KW-0808">Transferase</keyword>
<evidence type="ECO:0000259" key="5">
    <source>
        <dbReference type="PROSITE" id="PS50109"/>
    </source>
</evidence>
<dbReference type="SUPFAM" id="SSF55874">
    <property type="entry name" value="ATPase domain of HSP90 chaperone/DNA topoisomerase II/histidine kinase"/>
    <property type="match status" value="1"/>
</dbReference>
<dbReference type="KEGG" id="aft:BBF96_07870"/>
<dbReference type="EC" id="2.7.13.3" evidence="2"/>
<evidence type="ECO:0000256" key="3">
    <source>
        <dbReference type="ARBA" id="ARBA00022777"/>
    </source>
</evidence>
<dbReference type="RefSeq" id="WP_127016638.1">
    <property type="nucleotide sequence ID" value="NZ_CP016379.1"/>
</dbReference>
<evidence type="ECO:0000256" key="4">
    <source>
        <dbReference type="ARBA" id="ARBA00023012"/>
    </source>
</evidence>
<dbReference type="Proteomes" id="UP000267250">
    <property type="component" value="Chromosome"/>
</dbReference>
<dbReference type="OrthoDB" id="9797586at2"/>
<protein>
    <recommendedName>
        <fullName evidence="2">histidine kinase</fullName>
        <ecNumber evidence="2">2.7.13.3</ecNumber>
    </recommendedName>
</protein>
<gene>
    <name evidence="6" type="ORF">BBF96_07870</name>
</gene>
<name>A0A3Q9HQQ8_9FIRM</name>
<keyword evidence="3 6" id="KW-0418">Kinase</keyword>
<comment type="catalytic activity">
    <reaction evidence="1">
        <text>ATP + protein L-histidine = ADP + protein N-phospho-L-histidine.</text>
        <dbReference type="EC" id="2.7.13.3"/>
    </reaction>
</comment>
<dbReference type="PROSITE" id="PS50109">
    <property type="entry name" value="HIS_KIN"/>
    <property type="match status" value="1"/>
</dbReference>
<dbReference type="InterPro" id="IPR004358">
    <property type="entry name" value="Sig_transdc_His_kin-like_C"/>
</dbReference>
<reference evidence="6 7" key="1">
    <citation type="submission" date="2016-07" db="EMBL/GenBank/DDBJ databases">
        <title>Genome and transcriptome analysis of iron-reducing fermentative bacteria Anoxybacter fermentans.</title>
        <authorList>
            <person name="Zeng X."/>
            <person name="Shao Z."/>
        </authorList>
    </citation>
    <scope>NUCLEOTIDE SEQUENCE [LARGE SCALE GENOMIC DNA]</scope>
    <source>
        <strain evidence="6 7">DY22613</strain>
    </source>
</reference>
<keyword evidence="4" id="KW-0902">Two-component regulatory system</keyword>
<dbReference type="PANTHER" id="PTHR43065">
    <property type="entry name" value="SENSOR HISTIDINE KINASE"/>
    <property type="match status" value="1"/>
</dbReference>
<dbReference type="EMBL" id="CP016379">
    <property type="protein sequence ID" value="AZR73307.1"/>
    <property type="molecule type" value="Genomic_DNA"/>
</dbReference>
<evidence type="ECO:0000313" key="7">
    <source>
        <dbReference type="Proteomes" id="UP000267250"/>
    </source>
</evidence>
<evidence type="ECO:0000256" key="2">
    <source>
        <dbReference type="ARBA" id="ARBA00012438"/>
    </source>
</evidence>
<organism evidence="6 7">
    <name type="scientific">Anoxybacter fermentans</name>
    <dbReference type="NCBI Taxonomy" id="1323375"/>
    <lineage>
        <taxon>Bacteria</taxon>
        <taxon>Bacillati</taxon>
        <taxon>Bacillota</taxon>
        <taxon>Clostridia</taxon>
        <taxon>Halanaerobiales</taxon>
        <taxon>Anoxybacter</taxon>
    </lineage>
</organism>
<dbReference type="GO" id="GO:0000160">
    <property type="term" value="P:phosphorelay signal transduction system"/>
    <property type="evidence" value="ECO:0007669"/>
    <property type="project" value="UniProtKB-KW"/>
</dbReference>
<evidence type="ECO:0000256" key="1">
    <source>
        <dbReference type="ARBA" id="ARBA00000085"/>
    </source>
</evidence>
<proteinExistence type="predicted"/>
<dbReference type="PRINTS" id="PR00344">
    <property type="entry name" value="BCTRLSENSOR"/>
</dbReference>
<dbReference type="InterPro" id="IPR005467">
    <property type="entry name" value="His_kinase_dom"/>
</dbReference>
<keyword evidence="7" id="KW-1185">Reference proteome</keyword>
<dbReference type="InterPro" id="IPR036890">
    <property type="entry name" value="HATPase_C_sf"/>
</dbReference>
<dbReference type="InterPro" id="IPR003594">
    <property type="entry name" value="HATPase_dom"/>
</dbReference>
<accession>A0A3Q9HQQ8</accession>
<dbReference type="Gene3D" id="3.30.565.10">
    <property type="entry name" value="Histidine kinase-like ATPase, C-terminal domain"/>
    <property type="match status" value="1"/>
</dbReference>
<evidence type="ECO:0000313" key="6">
    <source>
        <dbReference type="EMBL" id="AZR73307.1"/>
    </source>
</evidence>